<accession>A0A836CGQ3</accession>
<feature type="compositionally biased region" description="Polar residues" evidence="1">
    <location>
        <begin position="96"/>
        <end position="112"/>
    </location>
</feature>
<evidence type="ECO:0000313" key="2">
    <source>
        <dbReference type="EMBL" id="KAG5185277.1"/>
    </source>
</evidence>
<gene>
    <name evidence="2" type="ORF">JKP88DRAFT_276689</name>
</gene>
<keyword evidence="3" id="KW-1185">Reference proteome</keyword>
<dbReference type="Proteomes" id="UP000664859">
    <property type="component" value="Unassembled WGS sequence"/>
</dbReference>
<comment type="caution">
    <text evidence="2">The sequence shown here is derived from an EMBL/GenBank/DDBJ whole genome shotgun (WGS) entry which is preliminary data.</text>
</comment>
<feature type="compositionally biased region" description="Pro residues" evidence="1">
    <location>
        <begin position="83"/>
        <end position="92"/>
    </location>
</feature>
<name>A0A836CGQ3_9STRA</name>
<proteinExistence type="predicted"/>
<evidence type="ECO:0000256" key="1">
    <source>
        <dbReference type="SAM" id="MobiDB-lite"/>
    </source>
</evidence>
<evidence type="ECO:0000313" key="3">
    <source>
        <dbReference type="Proteomes" id="UP000664859"/>
    </source>
</evidence>
<protein>
    <submittedName>
        <fullName evidence="2">Uncharacterized protein</fullName>
    </submittedName>
</protein>
<reference evidence="2" key="1">
    <citation type="submission" date="2021-02" db="EMBL/GenBank/DDBJ databases">
        <title>First Annotated Genome of the Yellow-green Alga Tribonema minus.</title>
        <authorList>
            <person name="Mahan K.M."/>
        </authorList>
    </citation>
    <scope>NUCLEOTIDE SEQUENCE</scope>
    <source>
        <strain evidence="2">UTEX B ZZ1240</strain>
    </source>
</reference>
<organism evidence="2 3">
    <name type="scientific">Tribonema minus</name>
    <dbReference type="NCBI Taxonomy" id="303371"/>
    <lineage>
        <taxon>Eukaryota</taxon>
        <taxon>Sar</taxon>
        <taxon>Stramenopiles</taxon>
        <taxon>Ochrophyta</taxon>
        <taxon>PX clade</taxon>
        <taxon>Xanthophyceae</taxon>
        <taxon>Tribonematales</taxon>
        <taxon>Tribonemataceae</taxon>
        <taxon>Tribonema</taxon>
    </lineage>
</organism>
<dbReference type="AlphaFoldDB" id="A0A836CGQ3"/>
<sequence length="112" mass="11954">MDIVLPADAFPVTGSDDPTRQLPLMVDVTCFEAQVASQAQKTAADPERCCRDQEAATLPTFLAKLVTDLTLVDELSARGNAPHCPPRPPFAPPSFDSVTPQEGLLTESSGRC</sequence>
<feature type="region of interest" description="Disordered" evidence="1">
    <location>
        <begin position="77"/>
        <end position="112"/>
    </location>
</feature>
<dbReference type="EMBL" id="JAFCMP010000135">
    <property type="protein sequence ID" value="KAG5185277.1"/>
    <property type="molecule type" value="Genomic_DNA"/>
</dbReference>